<evidence type="ECO:0000256" key="4">
    <source>
        <dbReference type="ARBA" id="ARBA00022840"/>
    </source>
</evidence>
<dbReference type="PANTHER" id="PTHR42957:SF1">
    <property type="entry name" value="HELICASE MJ1565-RELATED"/>
    <property type="match status" value="1"/>
</dbReference>
<dbReference type="SUPFAM" id="SSF52540">
    <property type="entry name" value="P-loop containing nucleoside triphosphate hydrolases"/>
    <property type="match status" value="1"/>
</dbReference>
<dbReference type="PANTHER" id="PTHR42957">
    <property type="entry name" value="HELICASE MJ1565-RELATED"/>
    <property type="match status" value="1"/>
</dbReference>
<keyword evidence="3" id="KW-0347">Helicase</keyword>
<keyword evidence="6" id="KW-0413">Isomerase</keyword>
<keyword evidence="2" id="KW-0378">Hydrolase</keyword>
<evidence type="ECO:0000256" key="2">
    <source>
        <dbReference type="ARBA" id="ARBA00022801"/>
    </source>
</evidence>
<comment type="caution">
    <text evidence="10">The sequence shown here is derived from an EMBL/GenBank/DDBJ whole genome shotgun (WGS) entry which is preliminary data.</text>
</comment>
<dbReference type="Pfam" id="PF05872">
    <property type="entry name" value="HerA_C"/>
    <property type="match status" value="1"/>
</dbReference>
<reference evidence="10" key="1">
    <citation type="journal article" date="2015" name="Nature">
        <title>Complex archaea that bridge the gap between prokaryotes and eukaryotes.</title>
        <authorList>
            <person name="Spang A."/>
            <person name="Saw J.H."/>
            <person name="Jorgensen S.L."/>
            <person name="Zaremba-Niedzwiedzka K."/>
            <person name="Martijn J."/>
            <person name="Lind A.E."/>
            <person name="van Eijk R."/>
            <person name="Schleper C."/>
            <person name="Guy L."/>
            <person name="Ettema T.J."/>
        </authorList>
    </citation>
    <scope>NUCLEOTIDE SEQUENCE</scope>
</reference>
<gene>
    <name evidence="10" type="ORF">LCGC14_1089170</name>
</gene>
<proteinExistence type="predicted"/>
<dbReference type="GO" id="GO:0016787">
    <property type="term" value="F:hydrolase activity"/>
    <property type="evidence" value="ECO:0007669"/>
    <property type="project" value="UniProtKB-KW"/>
</dbReference>
<evidence type="ECO:0008006" key="11">
    <source>
        <dbReference type="Google" id="ProtNLM"/>
    </source>
</evidence>
<dbReference type="Pfam" id="PF01935">
    <property type="entry name" value="DUF87"/>
    <property type="match status" value="1"/>
</dbReference>
<name>A0A0F9QJ19_9ZZZZ</name>
<dbReference type="InterPro" id="IPR002789">
    <property type="entry name" value="HerA_central"/>
</dbReference>
<accession>A0A0F9QJ19</accession>
<evidence type="ECO:0000256" key="3">
    <source>
        <dbReference type="ARBA" id="ARBA00022806"/>
    </source>
</evidence>
<sequence>MTKTNAVDLGTRVGSNRHVRIPSEIVTETLALLGKRGSGKSHAGTIITEDILEAGMSVVVIDPLDCWWGLRSSKDGRQEGYPIVVFGGEHADVPLNETSGRTLAALLVEQHIPAILSLRHFSKSAMKRFVADFCEELYRLKGKKVNREPLHVMIDEADMFCPQRVMGEDARVTGSIDNLVRRGRSSGIGVTLITQRAAVINKDVLTQTEVLFAFRMTGPQDKKAIKDWIENNADSDRQREILTSLAKLPIGQAWVWSPGWLNLLEEVKIRDRRTFDSSFTPKVGEERRSPKKLADVDLDAISESLAGAIEEAVANDPKILKRKVAELSRELEKAKGNGSATAGNMDQEALQRAVDTAIEKRDEDWNSAISLCVANAQTRKAETQASISKAFSIVDVIFEDLAIVGPSPVRQSPTLTTHDNVAAPTKSGGGAAFGGTERKIQSTKNIPGLGRCPAAILSVIASFPNGCTKRQFSFLSGYVLNGSSMKAGLSCLRSQDLIEARGELFFATQAAHDQFGPFPPKPTGIESQEYWLSKLGKCPWEFMQEFIAVYPIALTKAQLGERTAYVENGSSMKAGLSRLRSLYLINEGTDMRASEELFD</sequence>
<evidence type="ECO:0000256" key="7">
    <source>
        <dbReference type="SAM" id="MobiDB-lite"/>
    </source>
</evidence>
<evidence type="ECO:0000256" key="5">
    <source>
        <dbReference type="ARBA" id="ARBA00023125"/>
    </source>
</evidence>
<feature type="region of interest" description="Disordered" evidence="7">
    <location>
        <begin position="414"/>
        <end position="435"/>
    </location>
</feature>
<evidence type="ECO:0000259" key="8">
    <source>
        <dbReference type="Pfam" id="PF01935"/>
    </source>
</evidence>
<organism evidence="10">
    <name type="scientific">marine sediment metagenome</name>
    <dbReference type="NCBI Taxonomy" id="412755"/>
    <lineage>
        <taxon>unclassified sequences</taxon>
        <taxon>metagenomes</taxon>
        <taxon>ecological metagenomes</taxon>
    </lineage>
</organism>
<evidence type="ECO:0000256" key="6">
    <source>
        <dbReference type="ARBA" id="ARBA00023235"/>
    </source>
</evidence>
<evidence type="ECO:0000256" key="1">
    <source>
        <dbReference type="ARBA" id="ARBA00022741"/>
    </source>
</evidence>
<dbReference type="AlphaFoldDB" id="A0A0F9QJ19"/>
<dbReference type="CDD" id="cd01127">
    <property type="entry name" value="TrwB_TraG_TraD_VirD4"/>
    <property type="match status" value="1"/>
</dbReference>
<keyword evidence="5" id="KW-0238">DNA-binding</keyword>
<keyword evidence="4" id="KW-0067">ATP-binding</keyword>
<keyword evidence="1" id="KW-0547">Nucleotide-binding</keyword>
<dbReference type="GO" id="GO:0004386">
    <property type="term" value="F:helicase activity"/>
    <property type="evidence" value="ECO:0007669"/>
    <property type="project" value="UniProtKB-KW"/>
</dbReference>
<dbReference type="EMBL" id="LAZR01004824">
    <property type="protein sequence ID" value="KKN05273.1"/>
    <property type="molecule type" value="Genomic_DNA"/>
</dbReference>
<dbReference type="InterPro" id="IPR033186">
    <property type="entry name" value="HerA_C"/>
</dbReference>
<evidence type="ECO:0000259" key="9">
    <source>
        <dbReference type="Pfam" id="PF05872"/>
    </source>
</evidence>
<dbReference type="Gene3D" id="3.40.50.300">
    <property type="entry name" value="P-loop containing nucleotide triphosphate hydrolases"/>
    <property type="match status" value="1"/>
</dbReference>
<dbReference type="InterPro" id="IPR008571">
    <property type="entry name" value="HerA-like"/>
</dbReference>
<evidence type="ECO:0000313" key="10">
    <source>
        <dbReference type="EMBL" id="KKN05273.1"/>
    </source>
</evidence>
<feature type="domain" description="Helicase HerA-like C-terminal" evidence="9">
    <location>
        <begin position="172"/>
        <end position="256"/>
    </location>
</feature>
<feature type="domain" description="Helicase HerA central" evidence="8">
    <location>
        <begin position="16"/>
        <end position="63"/>
    </location>
</feature>
<dbReference type="GO" id="GO:0003677">
    <property type="term" value="F:DNA binding"/>
    <property type="evidence" value="ECO:0007669"/>
    <property type="project" value="UniProtKB-KW"/>
</dbReference>
<dbReference type="GO" id="GO:0005524">
    <property type="term" value="F:ATP binding"/>
    <property type="evidence" value="ECO:0007669"/>
    <property type="project" value="UniProtKB-KW"/>
</dbReference>
<dbReference type="InterPro" id="IPR027417">
    <property type="entry name" value="P-loop_NTPase"/>
</dbReference>
<protein>
    <recommendedName>
        <fullName evidence="11">Helicase HerA central domain-containing protein</fullName>
    </recommendedName>
</protein>